<dbReference type="UniPathway" id="UPA00223"/>
<dbReference type="NCBIfam" id="TIGR01800">
    <property type="entry name" value="cit_synth_II"/>
    <property type="match status" value="1"/>
</dbReference>
<protein>
    <recommendedName>
        <fullName evidence="6">Citrate synthase</fullName>
    </recommendedName>
</protein>
<dbReference type="AlphaFoldDB" id="E8R2K4"/>
<dbReference type="PANTHER" id="PTHR11739">
    <property type="entry name" value="CITRATE SYNTHASE"/>
    <property type="match status" value="1"/>
</dbReference>
<keyword evidence="3" id="KW-0816">Tricarboxylic acid cycle</keyword>
<dbReference type="Pfam" id="PF00285">
    <property type="entry name" value="Citrate_synt"/>
    <property type="match status" value="1"/>
</dbReference>
<dbReference type="PRINTS" id="PR00143">
    <property type="entry name" value="CITRTSNTHASE"/>
</dbReference>
<keyword evidence="9" id="KW-0012">Acyltransferase</keyword>
<dbReference type="Gene3D" id="1.10.230.10">
    <property type="entry name" value="Cytochrome P450-Terp, domain 2"/>
    <property type="match status" value="1"/>
</dbReference>
<keyword evidence="10" id="KW-1185">Reference proteome</keyword>
<evidence type="ECO:0000256" key="5">
    <source>
        <dbReference type="ARBA" id="ARBA00049288"/>
    </source>
</evidence>
<dbReference type="eggNOG" id="COG0372">
    <property type="taxonomic scope" value="Bacteria"/>
</dbReference>
<dbReference type="InterPro" id="IPR024176">
    <property type="entry name" value="Citrate_synthase_bac-typ"/>
</dbReference>
<evidence type="ECO:0000256" key="6">
    <source>
        <dbReference type="PIRNR" id="PIRNR001369"/>
    </source>
</evidence>
<dbReference type="GO" id="GO:0006099">
    <property type="term" value="P:tricarboxylic acid cycle"/>
    <property type="evidence" value="ECO:0007669"/>
    <property type="project" value="UniProtKB-UniPathway"/>
</dbReference>
<dbReference type="InterPro" id="IPR016143">
    <property type="entry name" value="Citrate_synth-like_sm_a-sub"/>
</dbReference>
<dbReference type="RefSeq" id="WP_013564792.1">
    <property type="nucleotide sequence ID" value="NC_014962.1"/>
</dbReference>
<dbReference type="Proteomes" id="UP000008631">
    <property type="component" value="Chromosome"/>
</dbReference>
<evidence type="ECO:0000256" key="2">
    <source>
        <dbReference type="ARBA" id="ARBA00010566"/>
    </source>
</evidence>
<dbReference type="OrthoDB" id="9800864at2"/>
<dbReference type="EMBL" id="CP002353">
    <property type="protein sequence ID" value="ADV62504.1"/>
    <property type="molecule type" value="Genomic_DNA"/>
</dbReference>
<evidence type="ECO:0000313" key="9">
    <source>
        <dbReference type="EMBL" id="ADV62504.1"/>
    </source>
</evidence>
<evidence type="ECO:0000256" key="7">
    <source>
        <dbReference type="PIRSR" id="PIRSR001369-1"/>
    </source>
</evidence>
<dbReference type="GO" id="GO:0036440">
    <property type="term" value="F:citrate synthase activity"/>
    <property type="evidence" value="ECO:0007669"/>
    <property type="project" value="UniProtKB-EC"/>
</dbReference>
<dbReference type="PANTHER" id="PTHR11739:SF4">
    <property type="entry name" value="CITRATE SYNTHASE, PEROXISOMAL"/>
    <property type="match status" value="1"/>
</dbReference>
<sequence length="383" mass="42134">MSQSPVEVYYPGLEGVIAAETAIANIEGKEGSGGLEYRGYRIEDLAGAVSYEEAAYLLLHGDLPTPTQLAEFKARLVQSRSLPDPVLTLLKSLPPQTNTMDVLRTAVSVLSHFDPEINTPVTDHAANVRKAERLIAQMPLVIAGFERISHGQEVLSSRDDLDLSANFLYAVSGRVPSKEMVAAFDLSLVLYAEHELNASTFAARVTVSTLSDLHSGIIAAIGTLKGNLHGGANEEAWKVLEAVGSPDHAKQWVHDALARKERIMGFGHRVYKNGDPRAAILTKHCQVLAEQTGNQHWESIAHTIESVVVDQKKLPPNVDWPSARLYHYLGLRIETYTPIFAMARTAGWSAHIIEQLDHNRLMRPRARYIGPPNRPVTPLNQRG</sequence>
<feature type="active site" evidence="7">
    <location>
        <position position="268"/>
    </location>
</feature>
<evidence type="ECO:0000313" key="10">
    <source>
        <dbReference type="Proteomes" id="UP000008631"/>
    </source>
</evidence>
<proteinExistence type="inferred from homology"/>
<evidence type="ECO:0000256" key="3">
    <source>
        <dbReference type="ARBA" id="ARBA00022532"/>
    </source>
</evidence>
<accession>E8R2K4</accession>
<dbReference type="STRING" id="575540.Isop_1924"/>
<evidence type="ECO:0000256" key="1">
    <source>
        <dbReference type="ARBA" id="ARBA00004751"/>
    </source>
</evidence>
<reference evidence="9 10" key="1">
    <citation type="journal article" date="2011" name="Stand. Genomic Sci.">
        <title>Complete genome sequence of Isosphaera pallida type strain (IS1B).</title>
        <authorList>
            <consortium name="US DOE Joint Genome Institute (JGI-PGF)"/>
            <person name="Goker M."/>
            <person name="Cleland D."/>
            <person name="Saunders E."/>
            <person name="Lapidus A."/>
            <person name="Nolan M."/>
            <person name="Lucas S."/>
            <person name="Hammon N."/>
            <person name="Deshpande S."/>
            <person name="Cheng J.F."/>
            <person name="Tapia R."/>
            <person name="Han C."/>
            <person name="Goodwin L."/>
            <person name="Pitluck S."/>
            <person name="Liolios K."/>
            <person name="Pagani I."/>
            <person name="Ivanova N."/>
            <person name="Mavromatis K."/>
            <person name="Pati A."/>
            <person name="Chen A."/>
            <person name="Palaniappan K."/>
            <person name="Land M."/>
            <person name="Hauser L."/>
            <person name="Chang Y.J."/>
            <person name="Jeffries C.D."/>
            <person name="Detter J.C."/>
            <person name="Beck B."/>
            <person name="Woyke T."/>
            <person name="Bristow J."/>
            <person name="Eisen J.A."/>
            <person name="Markowitz V."/>
            <person name="Hugenholtz P."/>
            <person name="Kyrpides N.C."/>
            <person name="Klenk H.P."/>
        </authorList>
    </citation>
    <scope>NUCLEOTIDE SEQUENCE [LARGE SCALE GENOMIC DNA]</scope>
    <source>
        <strain evidence="10">ATCC 43644 / DSM 9630 / IS1B</strain>
    </source>
</reference>
<dbReference type="InterPro" id="IPR036969">
    <property type="entry name" value="Citrate_synthase_sf"/>
</dbReference>
<organism evidence="9 10">
    <name type="scientific">Isosphaera pallida (strain ATCC 43644 / DSM 9630 / IS1B)</name>
    <dbReference type="NCBI Taxonomy" id="575540"/>
    <lineage>
        <taxon>Bacteria</taxon>
        <taxon>Pseudomonadati</taxon>
        <taxon>Planctomycetota</taxon>
        <taxon>Planctomycetia</taxon>
        <taxon>Isosphaerales</taxon>
        <taxon>Isosphaeraceae</taxon>
        <taxon>Isosphaera</taxon>
    </lineage>
</organism>
<dbReference type="GO" id="GO:0005975">
    <property type="term" value="P:carbohydrate metabolic process"/>
    <property type="evidence" value="ECO:0007669"/>
    <property type="project" value="TreeGrafter"/>
</dbReference>
<dbReference type="InParanoid" id="E8R2K4"/>
<dbReference type="PIRSF" id="PIRSF001369">
    <property type="entry name" value="Citrate_synth"/>
    <property type="match status" value="1"/>
</dbReference>
<dbReference type="SUPFAM" id="SSF48256">
    <property type="entry name" value="Citrate synthase"/>
    <property type="match status" value="1"/>
</dbReference>
<dbReference type="GO" id="GO:0005829">
    <property type="term" value="C:cytosol"/>
    <property type="evidence" value="ECO:0007669"/>
    <property type="project" value="TreeGrafter"/>
</dbReference>
<evidence type="ECO:0000256" key="4">
    <source>
        <dbReference type="ARBA" id="ARBA00022679"/>
    </source>
</evidence>
<dbReference type="InterPro" id="IPR011278">
    <property type="entry name" value="2-MeCitrate/Citrate_synth_II"/>
</dbReference>
<dbReference type="FunCoup" id="E8R2K4">
    <property type="interactions" value="250"/>
</dbReference>
<dbReference type="Gene3D" id="1.10.580.10">
    <property type="entry name" value="Citrate Synthase, domain 1"/>
    <property type="match status" value="1"/>
</dbReference>
<name>E8R2K4_ISOPI</name>
<comment type="catalytic activity">
    <reaction evidence="5">
        <text>oxaloacetate + acetyl-CoA + H2O = citrate + CoA + H(+)</text>
        <dbReference type="Rhea" id="RHEA:16845"/>
        <dbReference type="ChEBI" id="CHEBI:15377"/>
        <dbReference type="ChEBI" id="CHEBI:15378"/>
        <dbReference type="ChEBI" id="CHEBI:16452"/>
        <dbReference type="ChEBI" id="CHEBI:16947"/>
        <dbReference type="ChEBI" id="CHEBI:57287"/>
        <dbReference type="ChEBI" id="CHEBI:57288"/>
        <dbReference type="EC" id="2.3.3.16"/>
    </reaction>
</comment>
<dbReference type="KEGG" id="ipa:Isop_1924"/>
<comment type="similarity">
    <text evidence="2 6 8">Belongs to the citrate synthase family.</text>
</comment>
<dbReference type="PROSITE" id="PS00480">
    <property type="entry name" value="CITRATE_SYNTHASE"/>
    <property type="match status" value="1"/>
</dbReference>
<evidence type="ECO:0000256" key="8">
    <source>
        <dbReference type="RuleBase" id="RU003406"/>
    </source>
</evidence>
<dbReference type="HOGENOM" id="CLU_025068_2_1_0"/>
<gene>
    <name evidence="9" type="ordered locus">Isop_1924</name>
</gene>
<feature type="active site" evidence="7">
    <location>
        <position position="319"/>
    </location>
</feature>
<dbReference type="InterPro" id="IPR002020">
    <property type="entry name" value="Citrate_synthase"/>
</dbReference>
<keyword evidence="4 6" id="KW-0808">Transferase</keyword>
<dbReference type="InterPro" id="IPR019810">
    <property type="entry name" value="Citrate_synthase_AS"/>
</dbReference>
<dbReference type="InterPro" id="IPR016142">
    <property type="entry name" value="Citrate_synth-like_lrg_a-sub"/>
</dbReference>
<comment type="pathway">
    <text evidence="1">Carbohydrate metabolism; tricarboxylic acid cycle; isocitrate from oxaloacetate: step 1/2.</text>
</comment>